<feature type="coiled-coil region" evidence="1">
    <location>
        <begin position="59"/>
        <end position="86"/>
    </location>
</feature>
<dbReference type="OrthoDB" id="2365850at2"/>
<protein>
    <submittedName>
        <fullName evidence="2">Phage minor structural protein GP20</fullName>
    </submittedName>
</protein>
<dbReference type="Pfam" id="PF06810">
    <property type="entry name" value="Phage_scaffold"/>
    <property type="match status" value="1"/>
</dbReference>
<keyword evidence="1" id="KW-0175">Coiled coil</keyword>
<accession>A0A1H8L065</accession>
<organism evidence="2 3">
    <name type="scientific">Peptostreptococcus russellii</name>
    <dbReference type="NCBI Taxonomy" id="215200"/>
    <lineage>
        <taxon>Bacteria</taxon>
        <taxon>Bacillati</taxon>
        <taxon>Bacillota</taxon>
        <taxon>Clostridia</taxon>
        <taxon>Peptostreptococcales</taxon>
        <taxon>Peptostreptococcaceae</taxon>
        <taxon>Peptostreptococcus</taxon>
    </lineage>
</organism>
<dbReference type="EMBL" id="FODF01000053">
    <property type="protein sequence ID" value="SEN98038.1"/>
    <property type="molecule type" value="Genomic_DNA"/>
</dbReference>
<dbReference type="AlphaFoldDB" id="A0A1H8L065"/>
<proteinExistence type="predicted"/>
<evidence type="ECO:0000313" key="2">
    <source>
        <dbReference type="EMBL" id="SEN98038.1"/>
    </source>
</evidence>
<name>A0A1H8L065_9FIRM</name>
<dbReference type="RefSeq" id="WP_091976281.1">
    <property type="nucleotide sequence ID" value="NZ_FODF01000053.1"/>
</dbReference>
<sequence length="191" mass="21099">MEWLNEILKDVEGKEEIIKSIKKGIGENFVSKADFNAKNEMVKTLEQTVKDRDGQLETLKNSKEDTETLKATIETLQKENQANEENYQADIKAMKLDSAIKIAIAGKVHDEELVSGLFNKDTLIVGDDGNIIGLDEQLKGLQKDKAFLFKAKDESSNDISSGVDFKFGAGKNEPKVTESALSDAFGLPSKE</sequence>
<evidence type="ECO:0000256" key="1">
    <source>
        <dbReference type="SAM" id="Coils"/>
    </source>
</evidence>
<reference evidence="2 3" key="1">
    <citation type="submission" date="2016-10" db="EMBL/GenBank/DDBJ databases">
        <authorList>
            <person name="de Groot N.N."/>
        </authorList>
    </citation>
    <scope>NUCLEOTIDE SEQUENCE [LARGE SCALE GENOMIC DNA]</scope>
    <source>
        <strain evidence="2 3">Calf135</strain>
    </source>
</reference>
<dbReference type="STRING" id="215200.SAMN05216454_1535"/>
<dbReference type="Proteomes" id="UP000199512">
    <property type="component" value="Unassembled WGS sequence"/>
</dbReference>
<evidence type="ECO:0000313" key="3">
    <source>
        <dbReference type="Proteomes" id="UP000199512"/>
    </source>
</evidence>
<dbReference type="InterPro" id="IPR009636">
    <property type="entry name" value="SCAF"/>
</dbReference>
<gene>
    <name evidence="2" type="ORF">SAMN05216454_1535</name>
</gene>
<keyword evidence="3" id="KW-1185">Reference proteome</keyword>